<feature type="transmembrane region" description="Helical" evidence="1">
    <location>
        <begin position="135"/>
        <end position="155"/>
    </location>
</feature>
<feature type="non-terminal residue" evidence="2">
    <location>
        <position position="562"/>
    </location>
</feature>
<feature type="transmembrane region" description="Helical" evidence="1">
    <location>
        <begin position="61"/>
        <end position="80"/>
    </location>
</feature>
<gene>
    <name evidence="2" type="ORF">KGF57_001255</name>
</gene>
<evidence type="ECO:0000313" key="2">
    <source>
        <dbReference type="EMBL" id="KAI5963420.1"/>
    </source>
</evidence>
<dbReference type="Proteomes" id="UP001204833">
    <property type="component" value="Unassembled WGS sequence"/>
</dbReference>
<keyword evidence="1" id="KW-1133">Transmembrane helix</keyword>
<keyword evidence="3" id="KW-1185">Reference proteome</keyword>
<sequence length="562" mass="64212">SLYATCNKSFASSLTEGIAGHMNPKSYNIIFLLLHALIVGILIFAYRTLNLDQDGEVSYDAARIVGFIIVGAIIALLSYMTKFAYHLLVLQQIHHRLQGIPSSYESFYQPIIEESIKFAIIIWFQHIKFDRALNAFELSLVWCGFIILSLKLYFYNPRGYSQKYDRFLAYYQSWIVQMKGERSEFAEENYRASRVWTTLVSGNIDMEMHDKKPGRSTIASQKRHVDGRALRTKLSSKMLPTEFNLKSNPDKYETACFPKGNICAPIQLPVTNDTSCSKTVERLYSVSPKDTYHLITAVASATFGDGEGIERFQGENYICCTEAPSAEAITQDLLPGAEEVFENIDDSFCQEESLNEDDLPAHEHFIPDLSTRNYGSHNTNAYKQSVTTIVSSDNFPGAKLEQSMHMWKLRGLAFINWWSWLCPPLLPIHQILQQKTSGPLCLSPSHFSVDNERFPLLKSKLSSYSLNDRTQDESVHDQDLINDKSIARVLSFEIYLSYYFDITLSPILHPFPLDQWFMTHMAAIHLWNNWAVHTKPSDDEVAQAFTTCHYHKVVQDELFTGL</sequence>
<name>A0AAD5BHD1_9ASCO</name>
<proteinExistence type="predicted"/>
<dbReference type="EMBL" id="JAIHNG010000061">
    <property type="protein sequence ID" value="KAI5963420.1"/>
    <property type="molecule type" value="Genomic_DNA"/>
</dbReference>
<keyword evidence="1" id="KW-0472">Membrane</keyword>
<reference evidence="2 3" key="1">
    <citation type="journal article" date="2022" name="DNA Res.">
        <title>Genome analysis of five recently described species of the CUG-Ser clade uncovers Candida theae as a new hybrid lineage with pathogenic potential in the Candida parapsilosis species complex.</title>
        <authorList>
            <person name="Mixao V."/>
            <person name="Del Olmo V."/>
            <person name="Hegedusova E."/>
            <person name="Saus E."/>
            <person name="Pryszcz L."/>
            <person name="Cillingova A."/>
            <person name="Nosek J."/>
            <person name="Gabaldon T."/>
        </authorList>
    </citation>
    <scope>NUCLEOTIDE SEQUENCE [LARGE SCALE GENOMIC DNA]</scope>
    <source>
        <strain evidence="2 3">CBS 12239</strain>
    </source>
</reference>
<dbReference type="RefSeq" id="XP_051610240.1">
    <property type="nucleotide sequence ID" value="XM_051750441.1"/>
</dbReference>
<feature type="transmembrane region" description="Helical" evidence="1">
    <location>
        <begin position="29"/>
        <end position="49"/>
    </location>
</feature>
<dbReference type="GeneID" id="76149314"/>
<comment type="caution">
    <text evidence="2">The sequence shown here is derived from an EMBL/GenBank/DDBJ whole genome shotgun (WGS) entry which is preliminary data.</text>
</comment>
<protein>
    <submittedName>
        <fullName evidence="2">Uncharacterized protein</fullName>
    </submittedName>
</protein>
<dbReference type="AlphaFoldDB" id="A0AAD5BHD1"/>
<keyword evidence="1" id="KW-0812">Transmembrane</keyword>
<evidence type="ECO:0000313" key="3">
    <source>
        <dbReference type="Proteomes" id="UP001204833"/>
    </source>
</evidence>
<evidence type="ECO:0000256" key="1">
    <source>
        <dbReference type="SAM" id="Phobius"/>
    </source>
</evidence>
<accession>A0AAD5BHD1</accession>
<organism evidence="2 3">
    <name type="scientific">Candida theae</name>
    <dbReference type="NCBI Taxonomy" id="1198502"/>
    <lineage>
        <taxon>Eukaryota</taxon>
        <taxon>Fungi</taxon>
        <taxon>Dikarya</taxon>
        <taxon>Ascomycota</taxon>
        <taxon>Saccharomycotina</taxon>
        <taxon>Pichiomycetes</taxon>
        <taxon>Debaryomycetaceae</taxon>
        <taxon>Candida/Lodderomyces clade</taxon>
        <taxon>Candida</taxon>
    </lineage>
</organism>